<comment type="caution">
    <text evidence="1">The sequence shown here is derived from an EMBL/GenBank/DDBJ whole genome shotgun (WGS) entry which is preliminary data.</text>
</comment>
<dbReference type="EMBL" id="SRKZ01000004">
    <property type="protein sequence ID" value="TGD79875.1"/>
    <property type="molecule type" value="Genomic_DNA"/>
</dbReference>
<protein>
    <submittedName>
        <fullName evidence="1">Uncharacterized protein</fullName>
    </submittedName>
</protein>
<dbReference type="RefSeq" id="WP_135531619.1">
    <property type="nucleotide sequence ID" value="NZ_SRKZ01000004.1"/>
</dbReference>
<sequence>MAPVHARPWSDIEAHYLHWEEGKELLNVVRYWRANGTAERLYAYTSMYWLVVSLYEQIEPHREALHIRREHTATDGYQWELTYYARPDLEAEFVRRYPAGTLREKLDTFLHNIRW</sequence>
<dbReference type="AlphaFoldDB" id="A0A4Z0ML22"/>
<evidence type="ECO:0000313" key="2">
    <source>
        <dbReference type="Proteomes" id="UP000298284"/>
    </source>
</evidence>
<organism evidence="1 2">
    <name type="scientific">Hymenobacter wooponensis</name>
    <dbReference type="NCBI Taxonomy" id="1525360"/>
    <lineage>
        <taxon>Bacteria</taxon>
        <taxon>Pseudomonadati</taxon>
        <taxon>Bacteroidota</taxon>
        <taxon>Cytophagia</taxon>
        <taxon>Cytophagales</taxon>
        <taxon>Hymenobacteraceae</taxon>
        <taxon>Hymenobacter</taxon>
    </lineage>
</organism>
<evidence type="ECO:0000313" key="1">
    <source>
        <dbReference type="EMBL" id="TGD79875.1"/>
    </source>
</evidence>
<dbReference type="OrthoDB" id="8084682at2"/>
<name>A0A4Z0ML22_9BACT</name>
<dbReference type="Proteomes" id="UP000298284">
    <property type="component" value="Unassembled WGS sequence"/>
</dbReference>
<gene>
    <name evidence="1" type="ORF">EU557_16830</name>
</gene>
<keyword evidence="2" id="KW-1185">Reference proteome</keyword>
<accession>A0A4Z0ML22</accession>
<reference evidence="1 2" key="1">
    <citation type="submission" date="2019-04" db="EMBL/GenBank/DDBJ databases">
        <authorList>
            <person name="Feng G."/>
            <person name="Zhang J."/>
            <person name="Zhu H."/>
        </authorList>
    </citation>
    <scope>NUCLEOTIDE SEQUENCE [LARGE SCALE GENOMIC DNA]</scope>
    <source>
        <strain evidence="1 2">JCM 19491</strain>
    </source>
</reference>
<proteinExistence type="predicted"/>